<feature type="compositionally biased region" description="Low complexity" evidence="1">
    <location>
        <begin position="564"/>
        <end position="592"/>
    </location>
</feature>
<accession>A0A2G8S139</accession>
<dbReference type="STRING" id="1077348.A0A2G8S139"/>
<reference evidence="2 3" key="1">
    <citation type="journal article" date="2015" name="Sci. Rep.">
        <title>Chromosome-level genome map provides insights into diverse defense mechanisms in the medicinal fungus Ganoderma sinense.</title>
        <authorList>
            <person name="Zhu Y."/>
            <person name="Xu J."/>
            <person name="Sun C."/>
            <person name="Zhou S."/>
            <person name="Xu H."/>
            <person name="Nelson D.R."/>
            <person name="Qian J."/>
            <person name="Song J."/>
            <person name="Luo H."/>
            <person name="Xiang L."/>
            <person name="Li Y."/>
            <person name="Xu Z."/>
            <person name="Ji A."/>
            <person name="Wang L."/>
            <person name="Lu S."/>
            <person name="Hayward A."/>
            <person name="Sun W."/>
            <person name="Li X."/>
            <person name="Schwartz D.C."/>
            <person name="Wang Y."/>
            <person name="Chen S."/>
        </authorList>
    </citation>
    <scope>NUCLEOTIDE SEQUENCE [LARGE SCALE GENOMIC DNA]</scope>
    <source>
        <strain evidence="2 3">ZZ0214-1</strain>
    </source>
</reference>
<dbReference type="Proteomes" id="UP000230002">
    <property type="component" value="Unassembled WGS sequence"/>
</dbReference>
<dbReference type="AlphaFoldDB" id="A0A2G8S139"/>
<evidence type="ECO:0000313" key="2">
    <source>
        <dbReference type="EMBL" id="PIL27457.1"/>
    </source>
</evidence>
<feature type="compositionally biased region" description="Polar residues" evidence="1">
    <location>
        <begin position="376"/>
        <end position="412"/>
    </location>
</feature>
<sequence length="725" mass="77871">MKHFRRKRTTSTTSPSPANPLSISVSNPGPPAPTSQPDTPLYARFTHRSPDGAGSKPVVSGPIALAPRRGGQGPVNVAAAGPPSRGSSPQKELTREEGKSVPRRDDSVMEERMVRRPGEDELRGRRDLEVKRMPSNGEGLLGRSGERVEGERVLLPARKRTVKRAGDEEDVEEARSRDVAEGRPERPKTETLPLRGRVLDEPLSSPDDHAPLPPRKPTQRRAEEVFTERARETPRGEVSPVTESEPGEGVSGAERPRVKGPRVISPPPRTVSRRKVVVEGDANAASTSRRKLEDSRAREALQESSFTSSPVVAFNSESTHHGSASTRAVVIGSPSHSDGWEDKFSTSKWMHGNTIATSPSTSPSSGKPLRPLPDPFNSSNRPTDTQKSTTSSSNVPSATAAIQESSSSGSTSRDWEDRPRIVGDRVLLPARKVTLRHAENSSESDAPPERGRTLNTRRHTRLSRDIGSDISVATSSGPFVASAVSPPSSNLSCHPDGNRAILDDDRLLPEVIAPPLARPDESSLKPPTRSASNAEPTTIGPTADSKSVFPGGRPSLDRIKSSEDSAASNVSSGSGATVAASNVTSKTSSSTETSERPPRRRKYSLLAAFGLPRSRTTSESETSTGPTMQSTKVWKNLILDGWCLLSWSLCLVTPLVVVLGDGRGSALASCATIARWRPCRCASDWSRRCSRSRSCSFHLSCSSPRLTHVLHRHVGASRTGDRAAS</sequence>
<feature type="region of interest" description="Disordered" evidence="1">
    <location>
        <begin position="1"/>
        <end position="469"/>
    </location>
</feature>
<feature type="region of interest" description="Disordered" evidence="1">
    <location>
        <begin position="514"/>
        <end position="599"/>
    </location>
</feature>
<proteinExistence type="predicted"/>
<feature type="compositionally biased region" description="Basic and acidic residues" evidence="1">
    <location>
        <begin position="290"/>
        <end position="301"/>
    </location>
</feature>
<organism evidence="2 3">
    <name type="scientific">Ganoderma sinense ZZ0214-1</name>
    <dbReference type="NCBI Taxonomy" id="1077348"/>
    <lineage>
        <taxon>Eukaryota</taxon>
        <taxon>Fungi</taxon>
        <taxon>Dikarya</taxon>
        <taxon>Basidiomycota</taxon>
        <taxon>Agaricomycotina</taxon>
        <taxon>Agaricomycetes</taxon>
        <taxon>Polyporales</taxon>
        <taxon>Polyporaceae</taxon>
        <taxon>Ganoderma</taxon>
    </lineage>
</organism>
<feature type="compositionally biased region" description="Basic and acidic residues" evidence="1">
    <location>
        <begin position="92"/>
        <end position="132"/>
    </location>
</feature>
<feature type="compositionally biased region" description="Polar residues" evidence="1">
    <location>
        <begin position="529"/>
        <end position="540"/>
    </location>
</feature>
<dbReference type="OrthoDB" id="2757537at2759"/>
<feature type="compositionally biased region" description="Polar residues" evidence="1">
    <location>
        <begin position="302"/>
        <end position="326"/>
    </location>
</feature>
<name>A0A2G8S139_9APHY</name>
<feature type="compositionally biased region" description="Basic and acidic residues" evidence="1">
    <location>
        <begin position="220"/>
        <end position="235"/>
    </location>
</feature>
<comment type="caution">
    <text evidence="2">The sequence shown here is derived from an EMBL/GenBank/DDBJ whole genome shotgun (WGS) entry which is preliminary data.</text>
</comment>
<dbReference type="EMBL" id="AYKW01000034">
    <property type="protein sequence ID" value="PIL27457.1"/>
    <property type="molecule type" value="Genomic_DNA"/>
</dbReference>
<feature type="compositionally biased region" description="Basic and acidic residues" evidence="1">
    <location>
        <begin position="173"/>
        <end position="189"/>
    </location>
</feature>
<protein>
    <submittedName>
        <fullName evidence="2">Uncharacterized protein</fullName>
    </submittedName>
</protein>
<feature type="compositionally biased region" description="Basic and acidic residues" evidence="1">
    <location>
        <begin position="413"/>
        <end position="423"/>
    </location>
</feature>
<evidence type="ECO:0000313" key="3">
    <source>
        <dbReference type="Proteomes" id="UP000230002"/>
    </source>
</evidence>
<keyword evidence="3" id="KW-1185">Reference proteome</keyword>
<gene>
    <name evidence="2" type="ORF">GSI_10606</name>
</gene>
<evidence type="ECO:0000256" key="1">
    <source>
        <dbReference type="SAM" id="MobiDB-lite"/>
    </source>
</evidence>